<comment type="similarity">
    <text evidence="1">Belongs to the Gfa family.</text>
</comment>
<name>A0A250IBZ1_9BACT</name>
<reference evidence="6 7" key="1">
    <citation type="submission" date="2017-06" db="EMBL/GenBank/DDBJ databases">
        <authorList>
            <person name="Kim H.J."/>
            <person name="Triplett B.A."/>
        </authorList>
    </citation>
    <scope>NUCLEOTIDE SEQUENCE [LARGE SCALE GENOMIC DNA]</scope>
    <source>
        <strain evidence="6 7">DSM 14713</strain>
    </source>
</reference>
<dbReference type="GO" id="GO:0046872">
    <property type="term" value="F:metal ion binding"/>
    <property type="evidence" value="ECO:0007669"/>
    <property type="project" value="UniProtKB-KW"/>
</dbReference>
<evidence type="ECO:0000259" key="5">
    <source>
        <dbReference type="PROSITE" id="PS51891"/>
    </source>
</evidence>
<dbReference type="SUPFAM" id="SSF51316">
    <property type="entry name" value="Mss4-like"/>
    <property type="match status" value="1"/>
</dbReference>
<evidence type="ECO:0000256" key="1">
    <source>
        <dbReference type="ARBA" id="ARBA00005495"/>
    </source>
</evidence>
<evidence type="ECO:0000313" key="6">
    <source>
        <dbReference type="EMBL" id="ATB28671.1"/>
    </source>
</evidence>
<proteinExistence type="inferred from homology"/>
<gene>
    <name evidence="6" type="ORF">MEBOL_002120</name>
</gene>
<protein>
    <submittedName>
        <fullName evidence="6">Aldehyde-activating protein</fullName>
    </submittedName>
</protein>
<dbReference type="GO" id="GO:0016846">
    <property type="term" value="F:carbon-sulfur lyase activity"/>
    <property type="evidence" value="ECO:0007669"/>
    <property type="project" value="InterPro"/>
</dbReference>
<dbReference type="OrthoDB" id="9805575at2"/>
<dbReference type="Pfam" id="PF04828">
    <property type="entry name" value="GFA"/>
    <property type="match status" value="1"/>
</dbReference>
<dbReference type="PROSITE" id="PS51257">
    <property type="entry name" value="PROKAR_LIPOPROTEIN"/>
    <property type="match status" value="1"/>
</dbReference>
<evidence type="ECO:0000313" key="7">
    <source>
        <dbReference type="Proteomes" id="UP000217289"/>
    </source>
</evidence>
<evidence type="ECO:0000256" key="4">
    <source>
        <dbReference type="ARBA" id="ARBA00023239"/>
    </source>
</evidence>
<feature type="domain" description="CENP-V/GFA" evidence="5">
    <location>
        <begin position="8"/>
        <end position="142"/>
    </location>
</feature>
<keyword evidence="2" id="KW-0479">Metal-binding</keyword>
<dbReference type="AlphaFoldDB" id="A0A250IBZ1"/>
<keyword evidence="7" id="KW-1185">Reference proteome</keyword>
<dbReference type="InterPro" id="IPR011057">
    <property type="entry name" value="Mss4-like_sf"/>
</dbReference>
<evidence type="ECO:0000256" key="3">
    <source>
        <dbReference type="ARBA" id="ARBA00022833"/>
    </source>
</evidence>
<dbReference type="PANTHER" id="PTHR33337:SF40">
    <property type="entry name" value="CENP-V_GFA DOMAIN-CONTAINING PROTEIN-RELATED"/>
    <property type="match status" value="1"/>
</dbReference>
<keyword evidence="3" id="KW-0862">Zinc</keyword>
<dbReference type="RefSeq" id="WP_095977334.1">
    <property type="nucleotide sequence ID" value="NZ_CP022163.1"/>
</dbReference>
<evidence type="ECO:0000256" key="2">
    <source>
        <dbReference type="ARBA" id="ARBA00022723"/>
    </source>
</evidence>
<dbReference type="PROSITE" id="PS51891">
    <property type="entry name" value="CENP_V_GFA"/>
    <property type="match status" value="1"/>
</dbReference>
<dbReference type="InterPro" id="IPR006913">
    <property type="entry name" value="CENP-V/GFA"/>
</dbReference>
<dbReference type="KEGG" id="mbd:MEBOL_002120"/>
<organism evidence="6 7">
    <name type="scientific">Melittangium boletus DSM 14713</name>
    <dbReference type="NCBI Taxonomy" id="1294270"/>
    <lineage>
        <taxon>Bacteria</taxon>
        <taxon>Pseudomonadati</taxon>
        <taxon>Myxococcota</taxon>
        <taxon>Myxococcia</taxon>
        <taxon>Myxococcales</taxon>
        <taxon>Cystobacterineae</taxon>
        <taxon>Archangiaceae</taxon>
        <taxon>Melittangium</taxon>
    </lineage>
</organism>
<dbReference type="EMBL" id="CP022163">
    <property type="protein sequence ID" value="ATB28671.1"/>
    <property type="molecule type" value="Genomic_DNA"/>
</dbReference>
<sequence>MSDSKFPAEGGCRCGRVRLKISAPSLLTMACHCTGCQRMTASAFSLSTAIPSEGFEITQGEPVIGGLHGASQHYFCPYCMSWMFTRPEGIDTFVNVRASMLDDPSGFTPFIETWTSEKLPWATTPAVHSFEKLPAYSDFEWLTKEFLALSAK</sequence>
<accession>A0A250IBZ1</accession>
<keyword evidence="4" id="KW-0456">Lyase</keyword>
<dbReference type="Proteomes" id="UP000217289">
    <property type="component" value="Chromosome"/>
</dbReference>
<dbReference type="Gene3D" id="3.90.1590.10">
    <property type="entry name" value="glutathione-dependent formaldehyde- activating enzyme (gfa)"/>
    <property type="match status" value="1"/>
</dbReference>
<dbReference type="PANTHER" id="PTHR33337">
    <property type="entry name" value="GFA DOMAIN-CONTAINING PROTEIN"/>
    <property type="match status" value="1"/>
</dbReference>